<keyword evidence="2" id="KW-1185">Reference proteome</keyword>
<dbReference type="RefSeq" id="YP_010064083.1">
    <property type="nucleotide sequence ID" value="NC_054812.1"/>
</dbReference>
<dbReference type="EMBL" id="MF472896">
    <property type="protein sequence ID" value="ASZ75428.1"/>
    <property type="molecule type" value="Genomic_DNA"/>
</dbReference>
<accession>A0A249XTY1</accession>
<sequence>MNREHDPIELAERLLADTNWRESE</sequence>
<gene>
    <name evidence="1" type="primary">89</name>
    <name evidence="1" type="ORF">PBI_JOSHKAYV_89</name>
</gene>
<organism evidence="1 2">
    <name type="scientific">Mycobacterium phage JoshKayV</name>
    <dbReference type="NCBI Taxonomy" id="2024294"/>
    <lineage>
        <taxon>Viruses</taxon>
        <taxon>Duplodnaviria</taxon>
        <taxon>Heunggongvirae</taxon>
        <taxon>Uroviricota</taxon>
        <taxon>Caudoviricetes</taxon>
        <taxon>Turbidovirus</taxon>
        <taxon>Turbidovirus joshkayV</taxon>
    </lineage>
</organism>
<evidence type="ECO:0000313" key="2">
    <source>
        <dbReference type="Proteomes" id="UP000225285"/>
    </source>
</evidence>
<reference evidence="1 2" key="1">
    <citation type="submission" date="2017-07" db="EMBL/GenBank/DDBJ databases">
        <authorList>
            <person name="Thaver V."/>
            <person name="Mbili M.J."/>
            <person name="Njiva N."/>
            <person name="Ngwane S."/>
            <person name="Mbatha S."/>
            <person name="Nerwande A.T."/>
            <person name="Ramphal U."/>
            <person name="Mpangane S."/>
            <person name="Munsamy V."/>
            <person name="Guerrero Bustamante C.A."/>
            <person name="Pope W.H."/>
            <person name="Russell D.A."/>
            <person name="Garlena R.A."/>
            <person name="Larsen M.H."/>
            <person name="Jacobs-Sera D."/>
            <person name="Hatfull G.F."/>
        </authorList>
    </citation>
    <scope>NUCLEOTIDE SEQUENCE [LARGE SCALE GENOMIC DNA]</scope>
</reference>
<protein>
    <submittedName>
        <fullName evidence="1">Uncharacterized protein</fullName>
    </submittedName>
</protein>
<evidence type="ECO:0000313" key="1">
    <source>
        <dbReference type="EMBL" id="ASZ75428.1"/>
    </source>
</evidence>
<dbReference type="KEGG" id="vg:64947899"/>
<name>A0A249XTY1_9CAUD</name>
<dbReference type="GeneID" id="64947899"/>
<proteinExistence type="predicted"/>
<dbReference type="Proteomes" id="UP000225285">
    <property type="component" value="Segment"/>
</dbReference>